<evidence type="ECO:0000313" key="4">
    <source>
        <dbReference type="Proteomes" id="UP001634394"/>
    </source>
</evidence>
<keyword evidence="4" id="KW-1185">Reference proteome</keyword>
<dbReference type="InterPro" id="IPR029058">
    <property type="entry name" value="AB_hydrolase_fold"/>
</dbReference>
<reference evidence="3 4" key="1">
    <citation type="submission" date="2024-11" db="EMBL/GenBank/DDBJ databases">
        <title>Chromosome-level genome assembly of the freshwater bivalve Anodonta woodiana.</title>
        <authorList>
            <person name="Chen X."/>
        </authorList>
    </citation>
    <scope>NUCLEOTIDE SEQUENCE [LARGE SCALE GENOMIC DNA]</scope>
    <source>
        <strain evidence="3">MN2024</strain>
        <tissue evidence="3">Gills</tissue>
    </source>
</reference>
<proteinExistence type="inferred from homology"/>
<name>A0ABD3UBK4_SINWO</name>
<dbReference type="Pfam" id="PF00135">
    <property type="entry name" value="COesterase"/>
    <property type="match status" value="1"/>
</dbReference>
<evidence type="ECO:0000259" key="2">
    <source>
        <dbReference type="Pfam" id="PF00135"/>
    </source>
</evidence>
<protein>
    <recommendedName>
        <fullName evidence="2">Carboxylesterase type B domain-containing protein</fullName>
    </recommendedName>
</protein>
<dbReference type="InterPro" id="IPR051093">
    <property type="entry name" value="Neuroligin/BSAL"/>
</dbReference>
<accession>A0ABD3UBK4</accession>
<evidence type="ECO:0000313" key="3">
    <source>
        <dbReference type="EMBL" id="KAL3846887.1"/>
    </source>
</evidence>
<dbReference type="SUPFAM" id="SSF53474">
    <property type="entry name" value="alpha/beta-Hydrolases"/>
    <property type="match status" value="1"/>
</dbReference>
<sequence>MLHFKYSCIIIFYCIGHSIAPVIIRQLGDKVVETVSGKIRGVLVEFYEEYQLNAIDTFFGIPYASLKGLRRNILQFMPPSSPPKWKYLRDASKQNTSVVCLHRRLNEHDLMNTFPNLDVRRLLRQTGSLKKQDEDCLNLNLYVPDQGRASFILYFITYICFSVLQVATKYMSITCDPN</sequence>
<comment type="caution">
    <text evidence="3">The sequence shown here is derived from an EMBL/GenBank/DDBJ whole genome shotgun (WGS) entry which is preliminary data.</text>
</comment>
<evidence type="ECO:0000256" key="1">
    <source>
        <dbReference type="ARBA" id="ARBA00005964"/>
    </source>
</evidence>
<dbReference type="AlphaFoldDB" id="A0ABD3UBK4"/>
<dbReference type="Proteomes" id="UP001634394">
    <property type="component" value="Unassembled WGS sequence"/>
</dbReference>
<dbReference type="PANTHER" id="PTHR43903">
    <property type="entry name" value="NEUROLIGIN"/>
    <property type="match status" value="1"/>
</dbReference>
<dbReference type="EMBL" id="JBJQND010000016">
    <property type="protein sequence ID" value="KAL3846887.1"/>
    <property type="molecule type" value="Genomic_DNA"/>
</dbReference>
<dbReference type="Gene3D" id="3.40.50.1820">
    <property type="entry name" value="alpha/beta hydrolase"/>
    <property type="match status" value="1"/>
</dbReference>
<gene>
    <name evidence="3" type="ORF">ACJMK2_017839</name>
</gene>
<organism evidence="3 4">
    <name type="scientific">Sinanodonta woodiana</name>
    <name type="common">Chinese pond mussel</name>
    <name type="synonym">Anodonta woodiana</name>
    <dbReference type="NCBI Taxonomy" id="1069815"/>
    <lineage>
        <taxon>Eukaryota</taxon>
        <taxon>Metazoa</taxon>
        <taxon>Spiralia</taxon>
        <taxon>Lophotrochozoa</taxon>
        <taxon>Mollusca</taxon>
        <taxon>Bivalvia</taxon>
        <taxon>Autobranchia</taxon>
        <taxon>Heteroconchia</taxon>
        <taxon>Palaeoheterodonta</taxon>
        <taxon>Unionida</taxon>
        <taxon>Unionoidea</taxon>
        <taxon>Unionidae</taxon>
        <taxon>Unioninae</taxon>
        <taxon>Sinanodonta</taxon>
    </lineage>
</organism>
<dbReference type="InterPro" id="IPR002018">
    <property type="entry name" value="CarbesteraseB"/>
</dbReference>
<feature type="domain" description="Carboxylesterase type B" evidence="2">
    <location>
        <begin position="29"/>
        <end position="146"/>
    </location>
</feature>
<comment type="similarity">
    <text evidence="1">Belongs to the type-B carboxylesterase/lipase family.</text>
</comment>